<feature type="binding site" evidence="16">
    <location>
        <position position="159"/>
    </location>
    <ligand>
        <name>Zn(2+)</name>
        <dbReference type="ChEBI" id="CHEBI:29105"/>
    </ligand>
</feature>
<dbReference type="Pfam" id="PF09334">
    <property type="entry name" value="tRNA-synt_1g"/>
    <property type="match status" value="1"/>
</dbReference>
<comment type="cofactor">
    <cofactor evidence="16">
        <name>Zn(2+)</name>
        <dbReference type="ChEBI" id="CHEBI:29105"/>
    </cofactor>
    <text evidence="16">Binds 1 zinc ion per subunit.</text>
</comment>
<organism evidence="19 20">
    <name type="scientific">Stagnimonas aquatica</name>
    <dbReference type="NCBI Taxonomy" id="2689987"/>
    <lineage>
        <taxon>Bacteria</taxon>
        <taxon>Pseudomonadati</taxon>
        <taxon>Pseudomonadota</taxon>
        <taxon>Gammaproteobacteria</taxon>
        <taxon>Nevskiales</taxon>
        <taxon>Nevskiaceae</taxon>
        <taxon>Stagnimonas</taxon>
    </lineage>
</organism>
<evidence type="ECO:0000256" key="10">
    <source>
        <dbReference type="ARBA" id="ARBA00022833"/>
    </source>
</evidence>
<dbReference type="EMBL" id="RJVO01000003">
    <property type="protein sequence ID" value="ROH90856.1"/>
    <property type="molecule type" value="Genomic_DNA"/>
</dbReference>
<dbReference type="GO" id="GO:0046872">
    <property type="term" value="F:metal ion binding"/>
    <property type="evidence" value="ECO:0007669"/>
    <property type="project" value="UniProtKB-KW"/>
</dbReference>
<keyword evidence="9 16" id="KW-0547">Nucleotide-binding</keyword>
<keyword evidence="12 16" id="KW-0694">RNA-binding</keyword>
<sequence>MSRRILVTNALPYANGPLHLGHMVGYLQADIWVRFQRMSGQQVHYVCADDAHGTPIMLAAEKAGVTPEAFIDAIRAGHEQDFADFGVAFDHYHSTHSPENQQMAELIYARLKAGGAISARSIQQLYDPVKEMFLPDRYIKGECPKCGTPDQYGDNCENCGAAYSPTDLKNPKSVVSGATPVLRDSEHYFFELGQFQSFLEGWLGQEQVAPAPVRAKLREWFDAGLKGWDISRDAPYFGFPIPDAPGKFFYVWLDAPIGYMASFRALCAKQGLDFDSYWNAGSAAELHHFIGKDIVNFHGLFWPAMLHGSGHRTPTALHVNGYLTVNGAKMSKSRGTFIRARTYLNHLNPEYLRYYFAAKLGSTPEDLDLDLKDFQARINSDIVGKYVNLASRCAGFIEKLFGGRLAADLGAIGPLYTPQLDGAEVAALYEAGEYAAVVRLATGICDRANEQLQVHAPWKLAADESRRQELHAICSAALNTFRVVSVLLKPLLPKLAAEAERFLGVATLSWRDLEQPLLDHPIQPYQPLATRIDPKAVDAMLAEEAAAAPAPAPATTEAAKPAAAKSASASPAPAASDTIGIEDFSKVDLRIARIAEAGPVEGADKLLRLKLDLGPLGERQVFAGIKSAYAAETLVGRLTVCVANLAPRKMKFGMSEGMVLAASDERGGPYLLSPDSGAQPGMRIK</sequence>
<evidence type="ECO:0000256" key="2">
    <source>
        <dbReference type="ARBA" id="ARBA00004496"/>
    </source>
</evidence>
<dbReference type="InterPro" id="IPR023458">
    <property type="entry name" value="Met-tRNA_ligase_1"/>
</dbReference>
<feature type="binding site" evidence="16">
    <location>
        <position position="143"/>
    </location>
    <ligand>
        <name>Zn(2+)</name>
        <dbReference type="ChEBI" id="CHEBI:29105"/>
    </ligand>
</feature>
<keyword evidence="13 16" id="KW-0648">Protein biosynthesis</keyword>
<feature type="region of interest" description="Disordered" evidence="17">
    <location>
        <begin position="551"/>
        <end position="575"/>
    </location>
</feature>
<comment type="similarity">
    <text evidence="3 16">Belongs to the class-I aminoacyl-tRNA synthetase family. MetG type 1 subfamily.</text>
</comment>
<comment type="function">
    <text evidence="1 16">Is required not only for elongation of protein synthesis but also for the initiation of all mRNA translation through initiator tRNA(fMet) aminoacylation.</text>
</comment>
<dbReference type="Gene3D" id="2.40.50.140">
    <property type="entry name" value="Nucleic acid-binding proteins"/>
    <property type="match status" value="1"/>
</dbReference>
<evidence type="ECO:0000256" key="11">
    <source>
        <dbReference type="ARBA" id="ARBA00022840"/>
    </source>
</evidence>
<comment type="subcellular location">
    <subcellularLocation>
        <location evidence="2 16">Cytoplasm</location>
    </subcellularLocation>
</comment>
<gene>
    <name evidence="16" type="primary">metG</name>
    <name evidence="19" type="ORF">ED208_07685</name>
</gene>
<dbReference type="InterPro" id="IPR015413">
    <property type="entry name" value="Methionyl/Leucyl_tRNA_Synth"/>
</dbReference>
<comment type="caution">
    <text evidence="19">The sequence shown here is derived from an EMBL/GenBank/DDBJ whole genome shotgun (WGS) entry which is preliminary data.</text>
</comment>
<keyword evidence="8 16" id="KW-0479">Metal-binding</keyword>
<evidence type="ECO:0000256" key="15">
    <source>
        <dbReference type="ARBA" id="ARBA00047364"/>
    </source>
</evidence>
<dbReference type="PRINTS" id="PR01041">
    <property type="entry name" value="TRNASYNTHMET"/>
</dbReference>
<dbReference type="GO" id="GO:0004825">
    <property type="term" value="F:methionine-tRNA ligase activity"/>
    <property type="evidence" value="ECO:0007669"/>
    <property type="project" value="UniProtKB-UniRule"/>
</dbReference>
<keyword evidence="5 16" id="KW-0963">Cytoplasm</keyword>
<proteinExistence type="inferred from homology"/>
<comment type="catalytic activity">
    <reaction evidence="15 16">
        <text>tRNA(Met) + L-methionine + ATP = L-methionyl-tRNA(Met) + AMP + diphosphate</text>
        <dbReference type="Rhea" id="RHEA:13481"/>
        <dbReference type="Rhea" id="RHEA-COMP:9667"/>
        <dbReference type="Rhea" id="RHEA-COMP:9698"/>
        <dbReference type="ChEBI" id="CHEBI:30616"/>
        <dbReference type="ChEBI" id="CHEBI:33019"/>
        <dbReference type="ChEBI" id="CHEBI:57844"/>
        <dbReference type="ChEBI" id="CHEBI:78442"/>
        <dbReference type="ChEBI" id="CHEBI:78530"/>
        <dbReference type="ChEBI" id="CHEBI:456215"/>
        <dbReference type="EC" id="6.1.1.10"/>
    </reaction>
</comment>
<dbReference type="AlphaFoldDB" id="A0A3N0VDQ9"/>
<dbReference type="InterPro" id="IPR014729">
    <property type="entry name" value="Rossmann-like_a/b/a_fold"/>
</dbReference>
<dbReference type="NCBIfam" id="NF001100">
    <property type="entry name" value="PRK00133.1"/>
    <property type="match status" value="1"/>
</dbReference>
<dbReference type="FunCoup" id="A0A3N0VDQ9">
    <property type="interactions" value="588"/>
</dbReference>
<dbReference type="PROSITE" id="PS50886">
    <property type="entry name" value="TRBD"/>
    <property type="match status" value="1"/>
</dbReference>
<keyword evidence="10 16" id="KW-0862">Zinc</keyword>
<comment type="subunit">
    <text evidence="4 16">Homodimer.</text>
</comment>
<keyword evidence="11 16" id="KW-0067">ATP-binding</keyword>
<dbReference type="InterPro" id="IPR001412">
    <property type="entry name" value="aa-tRNA-synth_I_CS"/>
</dbReference>
<dbReference type="InterPro" id="IPR009080">
    <property type="entry name" value="tRNAsynth_Ia_anticodon-bd"/>
</dbReference>
<evidence type="ECO:0000256" key="14">
    <source>
        <dbReference type="ARBA" id="ARBA00023146"/>
    </source>
</evidence>
<evidence type="ECO:0000256" key="5">
    <source>
        <dbReference type="ARBA" id="ARBA00022490"/>
    </source>
</evidence>
<feature type="short sequence motif" description="'KMSKS' region" evidence="16">
    <location>
        <begin position="329"/>
        <end position="333"/>
    </location>
</feature>
<evidence type="ECO:0000256" key="17">
    <source>
        <dbReference type="SAM" id="MobiDB-lite"/>
    </source>
</evidence>
<evidence type="ECO:0000256" key="4">
    <source>
        <dbReference type="ARBA" id="ARBA00011738"/>
    </source>
</evidence>
<dbReference type="NCBIfam" id="TIGR00399">
    <property type="entry name" value="metG_C_term"/>
    <property type="match status" value="1"/>
</dbReference>
<dbReference type="EC" id="6.1.1.10" evidence="16"/>
<name>A0A3N0VDQ9_9GAMM</name>
<feature type="binding site" evidence="16">
    <location>
        <position position="332"/>
    </location>
    <ligand>
        <name>ATP</name>
        <dbReference type="ChEBI" id="CHEBI:30616"/>
    </ligand>
</feature>
<feature type="binding site" evidence="16">
    <location>
        <position position="146"/>
    </location>
    <ligand>
        <name>Zn(2+)</name>
        <dbReference type="ChEBI" id="CHEBI:29105"/>
    </ligand>
</feature>
<dbReference type="Gene3D" id="3.40.50.620">
    <property type="entry name" value="HUPs"/>
    <property type="match status" value="1"/>
</dbReference>
<keyword evidence="6 16" id="KW-0820">tRNA-binding</keyword>
<dbReference type="PROSITE" id="PS00178">
    <property type="entry name" value="AA_TRNA_LIGASE_I"/>
    <property type="match status" value="1"/>
</dbReference>
<dbReference type="CDD" id="cd02800">
    <property type="entry name" value="tRNA_bind_EcMetRS_like"/>
    <property type="match status" value="1"/>
</dbReference>
<dbReference type="GO" id="GO:0005829">
    <property type="term" value="C:cytosol"/>
    <property type="evidence" value="ECO:0007669"/>
    <property type="project" value="TreeGrafter"/>
</dbReference>
<accession>A0A3N0VDQ9</accession>
<dbReference type="GO" id="GO:0006431">
    <property type="term" value="P:methionyl-tRNA aminoacylation"/>
    <property type="evidence" value="ECO:0007669"/>
    <property type="project" value="UniProtKB-UniRule"/>
</dbReference>
<evidence type="ECO:0000256" key="8">
    <source>
        <dbReference type="ARBA" id="ARBA00022723"/>
    </source>
</evidence>
<dbReference type="Pfam" id="PF01588">
    <property type="entry name" value="tRNA_bind"/>
    <property type="match status" value="1"/>
</dbReference>
<dbReference type="InParanoid" id="A0A3N0VDQ9"/>
<dbReference type="HAMAP" id="MF_00098">
    <property type="entry name" value="Met_tRNA_synth_type1"/>
    <property type="match status" value="1"/>
</dbReference>
<evidence type="ECO:0000256" key="6">
    <source>
        <dbReference type="ARBA" id="ARBA00022555"/>
    </source>
</evidence>
<dbReference type="SUPFAM" id="SSF47323">
    <property type="entry name" value="Anticodon-binding domain of a subclass of class I aminoacyl-tRNA synthetases"/>
    <property type="match status" value="1"/>
</dbReference>
<dbReference type="GO" id="GO:0005524">
    <property type="term" value="F:ATP binding"/>
    <property type="evidence" value="ECO:0007669"/>
    <property type="project" value="UniProtKB-UniRule"/>
</dbReference>
<dbReference type="CDD" id="cd00814">
    <property type="entry name" value="MetRS_core"/>
    <property type="match status" value="1"/>
</dbReference>
<keyword evidence="14 16" id="KW-0030">Aminoacyl-tRNA synthetase</keyword>
<dbReference type="Gene3D" id="2.20.28.20">
    <property type="entry name" value="Methionyl-tRNA synthetase, Zn-domain"/>
    <property type="match status" value="1"/>
</dbReference>
<evidence type="ECO:0000313" key="20">
    <source>
        <dbReference type="Proteomes" id="UP000282106"/>
    </source>
</evidence>
<protein>
    <recommendedName>
        <fullName evidence="16">Methionine--tRNA ligase</fullName>
        <ecNumber evidence="16">6.1.1.10</ecNumber>
    </recommendedName>
    <alternativeName>
        <fullName evidence="16">Methionyl-tRNA synthetase</fullName>
        <shortName evidence="16">MetRS</shortName>
    </alternativeName>
</protein>
<dbReference type="InterPro" id="IPR014758">
    <property type="entry name" value="Met-tRNA_synth"/>
</dbReference>
<evidence type="ECO:0000256" key="1">
    <source>
        <dbReference type="ARBA" id="ARBA00003314"/>
    </source>
</evidence>
<evidence type="ECO:0000313" key="19">
    <source>
        <dbReference type="EMBL" id="ROH90856.1"/>
    </source>
</evidence>
<evidence type="ECO:0000256" key="12">
    <source>
        <dbReference type="ARBA" id="ARBA00022884"/>
    </source>
</evidence>
<evidence type="ECO:0000256" key="9">
    <source>
        <dbReference type="ARBA" id="ARBA00022741"/>
    </source>
</evidence>
<dbReference type="SUPFAM" id="SSF57770">
    <property type="entry name" value="Methionyl-tRNA synthetase (MetRS), Zn-domain"/>
    <property type="match status" value="1"/>
</dbReference>
<feature type="domain" description="TRNA-binding" evidence="18">
    <location>
        <begin position="583"/>
        <end position="685"/>
    </location>
</feature>
<dbReference type="FunFam" id="2.40.50.140:FF:000042">
    <property type="entry name" value="Methionine--tRNA ligase"/>
    <property type="match status" value="1"/>
</dbReference>
<dbReference type="InterPro" id="IPR033911">
    <property type="entry name" value="MetRS_core"/>
</dbReference>
<evidence type="ECO:0000256" key="3">
    <source>
        <dbReference type="ARBA" id="ARBA00008258"/>
    </source>
</evidence>
<dbReference type="InterPro" id="IPR029038">
    <property type="entry name" value="MetRS_Zn"/>
</dbReference>
<evidence type="ECO:0000256" key="13">
    <source>
        <dbReference type="ARBA" id="ARBA00022917"/>
    </source>
</evidence>
<dbReference type="InterPro" id="IPR012340">
    <property type="entry name" value="NA-bd_OB-fold"/>
</dbReference>
<dbReference type="Proteomes" id="UP000282106">
    <property type="component" value="Unassembled WGS sequence"/>
</dbReference>
<keyword evidence="7 16" id="KW-0436">Ligase</keyword>
<dbReference type="GO" id="GO:0000049">
    <property type="term" value="F:tRNA binding"/>
    <property type="evidence" value="ECO:0007669"/>
    <property type="project" value="UniProtKB-UniRule"/>
</dbReference>
<dbReference type="SUPFAM" id="SSF50249">
    <property type="entry name" value="Nucleic acid-binding proteins"/>
    <property type="match status" value="1"/>
</dbReference>
<dbReference type="PANTHER" id="PTHR45765:SF1">
    <property type="entry name" value="METHIONINE--TRNA LIGASE, CYTOPLASMIC"/>
    <property type="match status" value="1"/>
</dbReference>
<dbReference type="NCBIfam" id="TIGR00398">
    <property type="entry name" value="metG"/>
    <property type="match status" value="1"/>
</dbReference>
<feature type="binding site" evidence="16">
    <location>
        <position position="156"/>
    </location>
    <ligand>
        <name>Zn(2+)</name>
        <dbReference type="ChEBI" id="CHEBI:29105"/>
    </ligand>
</feature>
<reference evidence="19 20" key="1">
    <citation type="submission" date="2018-10" db="EMBL/GenBank/DDBJ databases">
        <authorList>
            <person name="Chen W.-M."/>
        </authorList>
    </citation>
    <scope>NUCLEOTIDE SEQUENCE [LARGE SCALE GENOMIC DNA]</scope>
    <source>
        <strain evidence="19 20">THS-13</strain>
    </source>
</reference>
<dbReference type="FunFam" id="2.20.28.20:FF:000001">
    <property type="entry name" value="Methionine--tRNA ligase"/>
    <property type="match status" value="1"/>
</dbReference>
<dbReference type="SUPFAM" id="SSF52374">
    <property type="entry name" value="Nucleotidylyl transferase"/>
    <property type="match status" value="1"/>
</dbReference>
<evidence type="ECO:0000259" key="18">
    <source>
        <dbReference type="PROSITE" id="PS50886"/>
    </source>
</evidence>
<evidence type="ECO:0000256" key="7">
    <source>
        <dbReference type="ARBA" id="ARBA00022598"/>
    </source>
</evidence>
<keyword evidence="20" id="KW-1185">Reference proteome</keyword>
<dbReference type="InterPro" id="IPR002547">
    <property type="entry name" value="tRNA-bd_dom"/>
</dbReference>
<feature type="short sequence motif" description="'HIGH' region" evidence="16">
    <location>
        <begin position="12"/>
        <end position="22"/>
    </location>
</feature>
<dbReference type="InterPro" id="IPR004495">
    <property type="entry name" value="Met-tRNA-synth_bsu_C"/>
</dbReference>
<dbReference type="PANTHER" id="PTHR45765">
    <property type="entry name" value="METHIONINE--TRNA LIGASE"/>
    <property type="match status" value="1"/>
</dbReference>
<dbReference type="Gene3D" id="1.10.730.10">
    <property type="entry name" value="Isoleucyl-tRNA Synthetase, Domain 1"/>
    <property type="match status" value="1"/>
</dbReference>
<evidence type="ECO:0000256" key="16">
    <source>
        <dbReference type="HAMAP-Rule" id="MF_00098"/>
    </source>
</evidence>
<dbReference type="RefSeq" id="WP_123211311.1">
    <property type="nucleotide sequence ID" value="NZ_RJVO01000003.1"/>
</dbReference>